<reference evidence="11 12" key="1">
    <citation type="submission" date="2019-01" db="EMBL/GenBank/DDBJ databases">
        <authorList>
            <consortium name="Pathogen Informatics"/>
        </authorList>
    </citation>
    <scope>NUCLEOTIDE SEQUENCE [LARGE SCALE GENOMIC DNA]</scope>
    <source>
        <strain evidence="11 12">NCTC10186</strain>
    </source>
</reference>
<keyword evidence="12" id="KW-1185">Reference proteome</keyword>
<dbReference type="InterPro" id="IPR022941">
    <property type="entry name" value="SRP54"/>
</dbReference>
<evidence type="ECO:0000256" key="2">
    <source>
        <dbReference type="ARBA" id="ARBA00022741"/>
    </source>
</evidence>
<dbReference type="InterPro" id="IPR003593">
    <property type="entry name" value="AAA+_ATPase"/>
</dbReference>
<name>A0A449AYU3_9BACT</name>
<dbReference type="SUPFAM" id="SSF47446">
    <property type="entry name" value="Signal peptide-binding domain"/>
    <property type="match status" value="1"/>
</dbReference>
<dbReference type="Proteomes" id="UP000289862">
    <property type="component" value="Chromosome"/>
</dbReference>
<dbReference type="InterPro" id="IPR004125">
    <property type="entry name" value="Signal_recog_particle_SRP54_M"/>
</dbReference>
<evidence type="ECO:0000256" key="5">
    <source>
        <dbReference type="ARBA" id="ARBA00023134"/>
    </source>
</evidence>
<evidence type="ECO:0000313" key="11">
    <source>
        <dbReference type="EMBL" id="VEU72645.1"/>
    </source>
</evidence>
<comment type="domain">
    <text evidence="9">Composed of three domains: the N-terminal N domain, which is responsible for interactions with the ribosome, the central G domain, which binds GTP, and the C-terminal M domain, which binds the RNA and the signal sequence of the RNC.</text>
</comment>
<keyword evidence="9" id="KW-0963">Cytoplasm</keyword>
<feature type="domain" description="SRP54-type proteins GTP-binding" evidence="10">
    <location>
        <begin position="269"/>
        <end position="282"/>
    </location>
</feature>
<dbReference type="InterPro" id="IPR036891">
    <property type="entry name" value="Signal_recog_part_SRP54_M_sf"/>
</dbReference>
<dbReference type="HAMAP" id="MF_00306">
    <property type="entry name" value="SRP54"/>
    <property type="match status" value="1"/>
</dbReference>
<keyword evidence="7 9" id="KW-0687">Ribonucleoprotein</keyword>
<keyword evidence="5 9" id="KW-0342">GTP-binding</keyword>
<dbReference type="PANTHER" id="PTHR11564">
    <property type="entry name" value="SIGNAL RECOGNITION PARTICLE 54K PROTEIN SRP54"/>
    <property type="match status" value="1"/>
</dbReference>
<feature type="binding site" evidence="9">
    <location>
        <begin position="248"/>
        <end position="251"/>
    </location>
    <ligand>
        <name>GTP</name>
        <dbReference type="ChEBI" id="CHEBI:37565"/>
    </ligand>
</feature>
<evidence type="ECO:0000256" key="9">
    <source>
        <dbReference type="HAMAP-Rule" id="MF_00306"/>
    </source>
</evidence>
<accession>A0A449AYU3</accession>
<evidence type="ECO:0000256" key="3">
    <source>
        <dbReference type="ARBA" id="ARBA00022801"/>
    </source>
</evidence>
<dbReference type="GO" id="GO:0005525">
    <property type="term" value="F:GTP binding"/>
    <property type="evidence" value="ECO:0007669"/>
    <property type="project" value="UniProtKB-UniRule"/>
</dbReference>
<keyword evidence="6 9" id="KW-0733">Signal recognition particle</keyword>
<dbReference type="CDD" id="cd18539">
    <property type="entry name" value="SRP_G"/>
    <property type="match status" value="1"/>
</dbReference>
<dbReference type="NCBIfam" id="TIGR00959">
    <property type="entry name" value="ffh"/>
    <property type="match status" value="1"/>
</dbReference>
<keyword evidence="4 9" id="KW-0694">RNA-binding</keyword>
<feature type="binding site" evidence="9">
    <location>
        <begin position="190"/>
        <end position="194"/>
    </location>
    <ligand>
        <name>GTP</name>
        <dbReference type="ChEBI" id="CHEBI:37565"/>
    </ligand>
</feature>
<dbReference type="GO" id="GO:0048500">
    <property type="term" value="C:signal recognition particle"/>
    <property type="evidence" value="ECO:0007669"/>
    <property type="project" value="UniProtKB-UniRule"/>
</dbReference>
<sequence length="450" mass="50282">MLGFLERKFQKSLAKMAKKTVLNEADILEITREVKMSLLEADVNLKVVKTFINNVKQKALEQEIVGKLNPSQQMLKIFHEELVAILGGTTKEIKIDKKPYVILMTGLQGSGKTTATAKLAYYFRKKKMVEKPLVVAADIYRPAAIDQLVTLAKSIQIDYFEMGINSSVDQIIENAFQQAKENGNDLIIIDTAGRLSIDEKLMEELILAKKVAKPNQTLFVADALSGQDIINVAETFNQKLNLTGTIITKLDSDARGGAALSLRQVLNLPINFIGTGEKVSNLDLFHPDRMADRILGMGDVMSLVEKAQDVIDQDKAQTLIERMLSGKFNLDDFLEQIKQMKSLGKFSKILKMLPGGLAGKIDESKIDEAEEKLHVYQILMSSMTKRERQNPKLLKQTTRKERILKGSGRSAQEYNKLLNEFDMMTKRMTEMVKNVKAGKFPGAGGFGGMF</sequence>
<dbReference type="InterPro" id="IPR013822">
    <property type="entry name" value="Signal_recog_particl_SRP54_hlx"/>
</dbReference>
<dbReference type="EC" id="3.6.5.4" evidence="9"/>
<dbReference type="EMBL" id="LR215031">
    <property type="protein sequence ID" value="VEU72645.1"/>
    <property type="molecule type" value="Genomic_DNA"/>
</dbReference>
<proteinExistence type="inferred from homology"/>
<dbReference type="GO" id="GO:0003924">
    <property type="term" value="F:GTPase activity"/>
    <property type="evidence" value="ECO:0007669"/>
    <property type="project" value="UniProtKB-UniRule"/>
</dbReference>
<dbReference type="SMART" id="SM00382">
    <property type="entry name" value="AAA"/>
    <property type="match status" value="1"/>
</dbReference>
<evidence type="ECO:0000313" key="12">
    <source>
        <dbReference type="Proteomes" id="UP000289862"/>
    </source>
</evidence>
<evidence type="ECO:0000256" key="1">
    <source>
        <dbReference type="ARBA" id="ARBA00005450"/>
    </source>
</evidence>
<evidence type="ECO:0000256" key="7">
    <source>
        <dbReference type="ARBA" id="ARBA00023274"/>
    </source>
</evidence>
<comment type="subcellular location">
    <subcellularLocation>
        <location evidence="9">Cytoplasm</location>
    </subcellularLocation>
    <text evidence="9">The SRP-RNC complex is targeted to the cytoplasmic membrane.</text>
</comment>
<dbReference type="GO" id="GO:0006614">
    <property type="term" value="P:SRP-dependent cotranslational protein targeting to membrane"/>
    <property type="evidence" value="ECO:0007669"/>
    <property type="project" value="InterPro"/>
</dbReference>
<dbReference type="SMART" id="SM00962">
    <property type="entry name" value="SRP54"/>
    <property type="match status" value="1"/>
</dbReference>
<dbReference type="Pfam" id="PF02881">
    <property type="entry name" value="SRP54_N"/>
    <property type="match status" value="1"/>
</dbReference>
<dbReference type="Gene3D" id="3.40.50.300">
    <property type="entry name" value="P-loop containing nucleotide triphosphate hydrolases"/>
    <property type="match status" value="1"/>
</dbReference>
<feature type="binding site" evidence="9">
    <location>
        <begin position="106"/>
        <end position="113"/>
    </location>
    <ligand>
        <name>GTP</name>
        <dbReference type="ChEBI" id="CHEBI:37565"/>
    </ligand>
</feature>
<dbReference type="OrthoDB" id="9804720at2"/>
<dbReference type="InterPro" id="IPR004780">
    <property type="entry name" value="SRP"/>
</dbReference>
<dbReference type="SMART" id="SM00963">
    <property type="entry name" value="SRP54_N"/>
    <property type="match status" value="1"/>
</dbReference>
<dbReference type="InterPro" id="IPR000897">
    <property type="entry name" value="SRP54_GTPase_dom"/>
</dbReference>
<dbReference type="GO" id="GO:0008312">
    <property type="term" value="F:7S RNA binding"/>
    <property type="evidence" value="ECO:0007669"/>
    <property type="project" value="InterPro"/>
</dbReference>
<protein>
    <recommendedName>
        <fullName evidence="9">Signal recognition particle protein</fullName>
        <ecNumber evidence="9">3.6.5.4</ecNumber>
    </recommendedName>
    <alternativeName>
        <fullName evidence="9">Fifty-four homolog</fullName>
    </alternativeName>
</protein>
<comment type="similarity">
    <text evidence="1 9">Belongs to the GTP-binding SRP family. SRP54 subfamily.</text>
</comment>
<keyword evidence="3 9" id="KW-0378">Hydrolase</keyword>
<dbReference type="Pfam" id="PF02978">
    <property type="entry name" value="SRP_SPB"/>
    <property type="match status" value="1"/>
</dbReference>
<dbReference type="InterPro" id="IPR042101">
    <property type="entry name" value="SRP54_N_sf"/>
</dbReference>
<dbReference type="PROSITE" id="PS00300">
    <property type="entry name" value="SRP54"/>
    <property type="match status" value="1"/>
</dbReference>
<dbReference type="Gene3D" id="1.20.120.140">
    <property type="entry name" value="Signal recognition particle SRP54, nucleotide-binding domain"/>
    <property type="match status" value="1"/>
</dbReference>
<dbReference type="RefSeq" id="WP_119572012.1">
    <property type="nucleotide sequence ID" value="NZ_LR215031.1"/>
</dbReference>
<comment type="subunit">
    <text evidence="9">Part of the signal recognition particle protein translocation system, which is composed of SRP and FtsY.</text>
</comment>
<comment type="function">
    <text evidence="9">Involved in targeting and insertion of nascent membrane proteins into the cytoplasmic membrane. Binds to the hydrophobic signal sequence of the ribosome-nascent chain (RNC) as it emerges from the ribosomes. The SRP-RNC complex is then targeted to the cytoplasmic membrane where it interacts with the SRP receptor FtsY.</text>
</comment>
<dbReference type="PANTHER" id="PTHR11564:SF5">
    <property type="entry name" value="SIGNAL RECOGNITION PARTICLE SUBUNIT SRP54"/>
    <property type="match status" value="1"/>
</dbReference>
<evidence type="ECO:0000256" key="4">
    <source>
        <dbReference type="ARBA" id="ARBA00022884"/>
    </source>
</evidence>
<evidence type="ECO:0000256" key="6">
    <source>
        <dbReference type="ARBA" id="ARBA00023135"/>
    </source>
</evidence>
<dbReference type="AlphaFoldDB" id="A0A449AYU3"/>
<comment type="catalytic activity">
    <reaction evidence="8 9">
        <text>GTP + H2O = GDP + phosphate + H(+)</text>
        <dbReference type="Rhea" id="RHEA:19669"/>
        <dbReference type="ChEBI" id="CHEBI:15377"/>
        <dbReference type="ChEBI" id="CHEBI:15378"/>
        <dbReference type="ChEBI" id="CHEBI:37565"/>
        <dbReference type="ChEBI" id="CHEBI:43474"/>
        <dbReference type="ChEBI" id="CHEBI:58189"/>
        <dbReference type="EC" id="3.6.5.4"/>
    </reaction>
</comment>
<organism evidence="11 12">
    <name type="scientific">Mycoplasmopsis gallopavonis</name>
    <dbReference type="NCBI Taxonomy" id="76629"/>
    <lineage>
        <taxon>Bacteria</taxon>
        <taxon>Bacillati</taxon>
        <taxon>Mycoplasmatota</taxon>
        <taxon>Mycoplasmoidales</taxon>
        <taxon>Metamycoplasmataceae</taxon>
        <taxon>Mycoplasmopsis</taxon>
    </lineage>
</organism>
<evidence type="ECO:0000256" key="8">
    <source>
        <dbReference type="ARBA" id="ARBA00048027"/>
    </source>
</evidence>
<dbReference type="Gene3D" id="1.10.260.30">
    <property type="entry name" value="Signal recognition particle, SRP54 subunit, M-domain"/>
    <property type="match status" value="1"/>
</dbReference>
<keyword evidence="2 9" id="KW-0547">Nucleotide-binding</keyword>
<dbReference type="KEGG" id="mgal:NCTC10186_00111"/>
<dbReference type="InterPro" id="IPR027417">
    <property type="entry name" value="P-loop_NTPase"/>
</dbReference>
<evidence type="ECO:0000259" key="10">
    <source>
        <dbReference type="PROSITE" id="PS00300"/>
    </source>
</evidence>
<gene>
    <name evidence="9 11" type="primary">ffh</name>
    <name evidence="11" type="ORF">NCTC10186_00111</name>
</gene>
<dbReference type="SUPFAM" id="SSF52540">
    <property type="entry name" value="P-loop containing nucleoside triphosphate hydrolases"/>
    <property type="match status" value="1"/>
</dbReference>
<dbReference type="Pfam" id="PF00448">
    <property type="entry name" value="SRP54"/>
    <property type="match status" value="1"/>
</dbReference>